<keyword evidence="2" id="KW-1003">Cell membrane</keyword>
<reference evidence="8 9" key="1">
    <citation type="submission" date="2019-08" db="EMBL/GenBank/DDBJ databases">
        <title>In-depth cultivation of the pig gut microbiome towards novel bacterial diversity and tailored functional studies.</title>
        <authorList>
            <person name="Wylensek D."/>
            <person name="Hitch T.C.A."/>
            <person name="Clavel T."/>
        </authorList>
    </citation>
    <scope>NUCLEOTIDE SEQUENCE [LARGE SCALE GENOMIC DNA]</scope>
    <source>
        <strain evidence="8 9">WCA-MUC-591-APC-3H</strain>
    </source>
</reference>
<dbReference type="PANTHER" id="PTHR43478">
    <property type="entry name" value="NA+/H+ ANTIPORTER-RELATED"/>
    <property type="match status" value="1"/>
</dbReference>
<feature type="transmembrane region" description="Helical" evidence="6">
    <location>
        <begin position="64"/>
        <end position="85"/>
    </location>
</feature>
<evidence type="ECO:0000259" key="7">
    <source>
        <dbReference type="Pfam" id="PF03553"/>
    </source>
</evidence>
<evidence type="ECO:0000256" key="1">
    <source>
        <dbReference type="ARBA" id="ARBA00004651"/>
    </source>
</evidence>
<keyword evidence="5 6" id="KW-0472">Membrane</keyword>
<evidence type="ECO:0000313" key="9">
    <source>
        <dbReference type="Proteomes" id="UP000474676"/>
    </source>
</evidence>
<comment type="subcellular location">
    <subcellularLocation>
        <location evidence="1">Cell membrane</location>
        <topology evidence="1">Multi-pass membrane protein</topology>
    </subcellularLocation>
</comment>
<feature type="transmembrane region" description="Helical" evidence="6">
    <location>
        <begin position="132"/>
        <end position="149"/>
    </location>
</feature>
<evidence type="ECO:0000313" key="8">
    <source>
        <dbReference type="EMBL" id="MST51352.1"/>
    </source>
</evidence>
<evidence type="ECO:0000256" key="5">
    <source>
        <dbReference type="ARBA" id="ARBA00023136"/>
    </source>
</evidence>
<organism evidence="8 9">
    <name type="scientific">Hornefia butyriciproducens</name>
    <dbReference type="NCBI Taxonomy" id="2652293"/>
    <lineage>
        <taxon>Bacteria</taxon>
        <taxon>Bacillati</taxon>
        <taxon>Bacillota</taxon>
        <taxon>Clostridia</taxon>
        <taxon>Peptostreptococcales</taxon>
        <taxon>Anaerovoracaceae</taxon>
        <taxon>Hornefia</taxon>
    </lineage>
</organism>
<feature type="transmembrane region" description="Helical" evidence="6">
    <location>
        <begin position="20"/>
        <end position="52"/>
    </location>
</feature>
<comment type="caution">
    <text evidence="8">The sequence shown here is derived from an EMBL/GenBank/DDBJ whole genome shotgun (WGS) entry which is preliminary data.</text>
</comment>
<name>A0A6L5Y5K0_9FIRM</name>
<feature type="domain" description="Na+/H+ antiporter NhaC-like C-terminal" evidence="7">
    <location>
        <begin position="30"/>
        <end position="213"/>
    </location>
</feature>
<evidence type="ECO:0000256" key="3">
    <source>
        <dbReference type="ARBA" id="ARBA00022692"/>
    </source>
</evidence>
<evidence type="ECO:0000256" key="2">
    <source>
        <dbReference type="ARBA" id="ARBA00022475"/>
    </source>
</evidence>
<dbReference type="GeneID" id="303114334"/>
<proteinExistence type="predicted"/>
<feature type="transmembrane region" description="Helical" evidence="6">
    <location>
        <begin position="105"/>
        <end position="125"/>
    </location>
</feature>
<dbReference type="GO" id="GO:0005886">
    <property type="term" value="C:plasma membrane"/>
    <property type="evidence" value="ECO:0007669"/>
    <property type="project" value="UniProtKB-SubCell"/>
</dbReference>
<gene>
    <name evidence="8" type="ORF">FYJ64_03275</name>
</gene>
<keyword evidence="9" id="KW-1185">Reference proteome</keyword>
<keyword evidence="3 6" id="KW-0812">Transmembrane</keyword>
<dbReference type="RefSeq" id="WP_154573829.1">
    <property type="nucleotide sequence ID" value="NZ_VUMZ01000002.1"/>
</dbReference>
<dbReference type="Proteomes" id="UP000474676">
    <property type="component" value="Unassembled WGS sequence"/>
</dbReference>
<feature type="transmembrane region" description="Helical" evidence="6">
    <location>
        <begin position="194"/>
        <end position="214"/>
    </location>
</feature>
<evidence type="ECO:0000256" key="4">
    <source>
        <dbReference type="ARBA" id="ARBA00022989"/>
    </source>
</evidence>
<dbReference type="EMBL" id="VUMZ01000002">
    <property type="protein sequence ID" value="MST51352.1"/>
    <property type="molecule type" value="Genomic_DNA"/>
</dbReference>
<accession>A0A6L5Y5K0</accession>
<keyword evidence="4 6" id="KW-1133">Transmembrane helix</keyword>
<sequence>MWRAEPGEDDRPRPWNFLIPLAVMIAATLAAGTEVLVGSTAGVITAFVLYLIQRKMSFRELLEACYDGIVSMTFVMILTFLAFAVQQVNVDLGLANFVIEVTKPVMKGAFLPMVVFLVCGVYAYATGCFWDLAAIILPIVIPLANAMGVDPILASSAVFSGACFGSNTCLYGDGVIMCAQGSGIKSIDLMFASLPYAGMSAAATAVLYLITGFVM</sequence>
<protein>
    <submittedName>
        <fullName evidence="8">TRAP transporter large permease subunit</fullName>
    </submittedName>
</protein>
<dbReference type="AlphaFoldDB" id="A0A6L5Y5K0"/>
<dbReference type="Pfam" id="PF03553">
    <property type="entry name" value="Na_H_antiporter"/>
    <property type="match status" value="1"/>
</dbReference>
<dbReference type="InterPro" id="IPR018461">
    <property type="entry name" value="Na/H_Antiport_NhaC-like_C"/>
</dbReference>
<dbReference type="PANTHER" id="PTHR43478:SF1">
    <property type="entry name" value="NA+_H+ ANTIPORTER NHAC-LIKE C-TERMINAL DOMAIN-CONTAINING PROTEIN"/>
    <property type="match status" value="1"/>
</dbReference>
<evidence type="ECO:0000256" key="6">
    <source>
        <dbReference type="SAM" id="Phobius"/>
    </source>
</evidence>